<dbReference type="EMBL" id="JBHTJA010000022">
    <property type="protein sequence ID" value="MFD0901556.1"/>
    <property type="molecule type" value="Genomic_DNA"/>
</dbReference>
<organism evidence="1 2">
    <name type="scientific">Actinomadura sediminis</name>
    <dbReference type="NCBI Taxonomy" id="1038904"/>
    <lineage>
        <taxon>Bacteria</taxon>
        <taxon>Bacillati</taxon>
        <taxon>Actinomycetota</taxon>
        <taxon>Actinomycetes</taxon>
        <taxon>Streptosporangiales</taxon>
        <taxon>Thermomonosporaceae</taxon>
        <taxon>Actinomadura</taxon>
    </lineage>
</organism>
<evidence type="ECO:0000313" key="1">
    <source>
        <dbReference type="EMBL" id="MFD0901556.1"/>
    </source>
</evidence>
<name>A0ABW3EMI3_9ACTN</name>
<keyword evidence="2" id="KW-1185">Reference proteome</keyword>
<reference evidence="2" key="1">
    <citation type="journal article" date="2019" name="Int. J. Syst. Evol. Microbiol.">
        <title>The Global Catalogue of Microorganisms (GCM) 10K type strain sequencing project: providing services to taxonomists for standard genome sequencing and annotation.</title>
        <authorList>
            <consortium name="The Broad Institute Genomics Platform"/>
            <consortium name="The Broad Institute Genome Sequencing Center for Infectious Disease"/>
            <person name="Wu L."/>
            <person name="Ma J."/>
        </authorList>
    </citation>
    <scope>NUCLEOTIDE SEQUENCE [LARGE SCALE GENOMIC DNA]</scope>
    <source>
        <strain evidence="2">JCM 31202</strain>
    </source>
</reference>
<dbReference type="RefSeq" id="WP_378298769.1">
    <property type="nucleotide sequence ID" value="NZ_JBHTJA010000022.1"/>
</dbReference>
<dbReference type="Proteomes" id="UP001596972">
    <property type="component" value="Unassembled WGS sequence"/>
</dbReference>
<sequence length="52" mass="4899">MSGPRIGVTDWAIALGTAAILLVTGLAEPRSGAGPDLLGGALLVAGGVSLAA</sequence>
<accession>A0ABW3EMI3</accession>
<gene>
    <name evidence="1" type="ORF">ACFQ11_14240</name>
</gene>
<evidence type="ECO:0000313" key="2">
    <source>
        <dbReference type="Proteomes" id="UP001596972"/>
    </source>
</evidence>
<protein>
    <submittedName>
        <fullName evidence="1">Uncharacterized protein</fullName>
    </submittedName>
</protein>
<comment type="caution">
    <text evidence="1">The sequence shown here is derived from an EMBL/GenBank/DDBJ whole genome shotgun (WGS) entry which is preliminary data.</text>
</comment>
<proteinExistence type="predicted"/>